<proteinExistence type="predicted"/>
<dbReference type="Proteomes" id="UP000183316">
    <property type="component" value="Chromosome"/>
</dbReference>
<reference evidence="1 2" key="1">
    <citation type="submission" date="2016-03" db="EMBL/GenBank/DDBJ databases">
        <title>Genome Sequence and Comparative Pathogenic Determinants of Uropathogenic Escherichia coli O25b:H4, a Clinical Isolate from Saudi Arabia.</title>
        <authorList>
            <person name="Alyamani E.A.J."/>
            <person name="Khiyami M.A."/>
            <person name="Booq R.Y."/>
            <person name="Bahwerth F.S."/>
            <person name="Vaisvil B."/>
            <person name="Schmitt D.P."/>
            <person name="Kapatral V."/>
        </authorList>
    </citation>
    <scope>NUCLEOTIDE SEQUENCE [LARGE SCALE GENOMIC DNA]</scope>
    <source>
        <strain evidence="1 2">O25b:H4</strain>
    </source>
</reference>
<evidence type="ECO:0000313" key="2">
    <source>
        <dbReference type="Proteomes" id="UP000183316"/>
    </source>
</evidence>
<gene>
    <name evidence="1" type="ORF">WLH_04346</name>
</gene>
<dbReference type="AlphaFoldDB" id="A0A192CIQ7"/>
<dbReference type="EMBL" id="CP015085">
    <property type="protein sequence ID" value="ANK05607.1"/>
    <property type="molecule type" value="Genomic_DNA"/>
</dbReference>
<sequence length="217" mass="24256">MTHQRLFCVVRSATPQWRAGRGRRKTRRFPVTPVRLTPSGSAPMRLASLVADIINRYRRRPMATILISDCDLLDLLSAPFNATTDFTVLADYCARFAETLIETDDPALRLALCGRLHAALALLQPTLHDPIPPHLIESLTVDTLPATPEHFISEPDSLCEYCLALLQLLLERPAEPKTEQTLTGLLCELVWNFTEGLKSPRWLRTADGVKFISEVAA</sequence>
<organism evidence="1 2">
    <name type="scientific">Escherichia coli O25b:H4</name>
    <dbReference type="NCBI Taxonomy" id="941280"/>
    <lineage>
        <taxon>Bacteria</taxon>
        <taxon>Pseudomonadati</taxon>
        <taxon>Pseudomonadota</taxon>
        <taxon>Gammaproteobacteria</taxon>
        <taxon>Enterobacterales</taxon>
        <taxon>Enterobacteriaceae</taxon>
        <taxon>Escherichia</taxon>
    </lineage>
</organism>
<dbReference type="PATRIC" id="fig|941280.3.peg.4317"/>
<protein>
    <submittedName>
        <fullName evidence="1">Uncharacterized protein</fullName>
    </submittedName>
</protein>
<name>A0A192CIQ7_ECO25</name>
<evidence type="ECO:0000313" key="1">
    <source>
        <dbReference type="EMBL" id="ANK05607.1"/>
    </source>
</evidence>
<accession>A0A192CIQ7</accession>